<reference evidence="3" key="1">
    <citation type="submission" date="2016-10" db="EMBL/GenBank/DDBJ databases">
        <authorList>
            <person name="Varghese N."/>
            <person name="Submissions S."/>
        </authorList>
    </citation>
    <scope>NUCLEOTIDE SEQUENCE [LARGE SCALE GENOMIC DNA]</scope>
    <source>
        <strain evidence="3">DSM 45422</strain>
    </source>
</reference>
<dbReference type="EMBL" id="FNOT01000003">
    <property type="protein sequence ID" value="SDX76269.1"/>
    <property type="molecule type" value="Genomic_DNA"/>
</dbReference>
<dbReference type="AlphaFoldDB" id="A0A1H3EED2"/>
<feature type="transmembrane region" description="Helical" evidence="1">
    <location>
        <begin position="306"/>
        <end position="325"/>
    </location>
</feature>
<feature type="transmembrane region" description="Helical" evidence="1">
    <location>
        <begin position="106"/>
        <end position="124"/>
    </location>
</feature>
<dbReference type="Proteomes" id="UP000198921">
    <property type="component" value="Unassembled WGS sequence"/>
</dbReference>
<protein>
    <recommendedName>
        <fullName evidence="4">4-amino-4-deoxy-L-arabinose transferase</fullName>
    </recommendedName>
</protein>
<keyword evidence="1" id="KW-0472">Membrane</keyword>
<feature type="transmembrane region" description="Helical" evidence="1">
    <location>
        <begin position="179"/>
        <end position="204"/>
    </location>
</feature>
<name>A0A1H3EED2_9ACTN</name>
<proteinExistence type="predicted"/>
<evidence type="ECO:0000313" key="2">
    <source>
        <dbReference type="EMBL" id="SDX76269.1"/>
    </source>
</evidence>
<feature type="transmembrane region" description="Helical" evidence="1">
    <location>
        <begin position="331"/>
        <end position="351"/>
    </location>
</feature>
<dbReference type="RefSeq" id="WP_139263491.1">
    <property type="nucleotide sequence ID" value="NZ_FNOT01000003.1"/>
</dbReference>
<feature type="transmembrane region" description="Helical" evidence="1">
    <location>
        <begin position="27"/>
        <end position="49"/>
    </location>
</feature>
<accession>A0A1H3EED2</accession>
<sequence>MATVEALDPSSPTVAAVGRRRRRSEDLCWGLVGAVVGGLVMWVAHAGFIDDAYITLSYVQNLSSDLHWGIIPTETANTATSPLNVLLLTLATWLAALVTGELRPTVGLNVLTVVLSAAMAVWAARTARGLGIPSMWSLPVLALVFANPFVNSSLGLEVVLTAALLTGLTAEAVRGRRVVFGVLAGLLVLTRLDLGVVVAAVYLLSPALRRRPWVSPLVGLAVALPWFVFSWWTLGSAIPTTFVIKTLQRSFGEFTFANGWWMSWTNGYETLVMSLAIVPALLGVVVTVAVLVVGARRRLPTHLWPLAGLGIGGLAHFGAYCLLQVPPYHWYYVPTTVALGLVALLGSGVLLRQVLGDRRSRLPGTAVPVGTAALLTGLALLAVAVAGRDLPWDRPIIYGNWALPPDYLEIGADVSDLVGDATVASTPEIGAVAYACNCSMVDPFADPGRTLPLIDERLAQAGPVTRFILEANFTRLDRDQRPRPLDYRLVWQPGVAEVPPGLPSWRTSAPNYGPGTVWLEPVS</sequence>
<dbReference type="STRING" id="1137993.SAMN05660209_01135"/>
<evidence type="ECO:0008006" key="4">
    <source>
        <dbReference type="Google" id="ProtNLM"/>
    </source>
</evidence>
<keyword evidence="1" id="KW-1133">Transmembrane helix</keyword>
<evidence type="ECO:0000313" key="3">
    <source>
        <dbReference type="Proteomes" id="UP000198921"/>
    </source>
</evidence>
<keyword evidence="1" id="KW-0812">Transmembrane</keyword>
<feature type="transmembrane region" description="Helical" evidence="1">
    <location>
        <begin position="216"/>
        <end position="234"/>
    </location>
</feature>
<dbReference type="OrthoDB" id="141050at2"/>
<feature type="transmembrane region" description="Helical" evidence="1">
    <location>
        <begin position="271"/>
        <end position="294"/>
    </location>
</feature>
<keyword evidence="3" id="KW-1185">Reference proteome</keyword>
<organism evidence="2 3">
    <name type="scientific">Geodermatophilus africanus</name>
    <dbReference type="NCBI Taxonomy" id="1137993"/>
    <lineage>
        <taxon>Bacteria</taxon>
        <taxon>Bacillati</taxon>
        <taxon>Actinomycetota</taxon>
        <taxon>Actinomycetes</taxon>
        <taxon>Geodermatophilales</taxon>
        <taxon>Geodermatophilaceae</taxon>
        <taxon>Geodermatophilus</taxon>
    </lineage>
</organism>
<evidence type="ECO:0000256" key="1">
    <source>
        <dbReference type="SAM" id="Phobius"/>
    </source>
</evidence>
<feature type="transmembrane region" description="Helical" evidence="1">
    <location>
        <begin position="363"/>
        <end position="386"/>
    </location>
</feature>
<gene>
    <name evidence="2" type="ORF">SAMN05660209_01135</name>
</gene>